<gene>
    <name evidence="1" type="ORF">OXX778_LOCUS23040</name>
</gene>
<comment type="caution">
    <text evidence="1">The sequence shown here is derived from an EMBL/GenBank/DDBJ whole genome shotgun (WGS) entry which is preliminary data.</text>
</comment>
<protein>
    <submittedName>
        <fullName evidence="1">Uncharacterized protein</fullName>
    </submittedName>
</protein>
<evidence type="ECO:0000313" key="1">
    <source>
        <dbReference type="EMBL" id="CAF1144549.1"/>
    </source>
</evidence>
<dbReference type="OrthoDB" id="10051571at2759"/>
<dbReference type="AlphaFoldDB" id="A0A814S8A2"/>
<organism evidence="1 2">
    <name type="scientific">Brachionus calyciflorus</name>
    <dbReference type="NCBI Taxonomy" id="104777"/>
    <lineage>
        <taxon>Eukaryota</taxon>
        <taxon>Metazoa</taxon>
        <taxon>Spiralia</taxon>
        <taxon>Gnathifera</taxon>
        <taxon>Rotifera</taxon>
        <taxon>Eurotatoria</taxon>
        <taxon>Monogononta</taxon>
        <taxon>Pseudotrocha</taxon>
        <taxon>Ploima</taxon>
        <taxon>Brachionidae</taxon>
        <taxon>Brachionus</taxon>
    </lineage>
</organism>
<sequence length="145" mass="16861">MQQIRINVLGKDKIATGITADMSISDLKFAMLYSIDPNFSVCQLTDFELVYISPKKHVTFQDSDNVDQLFQFGYENFIIRKKVFFNEEYVAITENSFNRYASIRRLKETPRTITHKQIIKQSANAGFQTKLDLEKLIDKLNSLDH</sequence>
<keyword evidence="2" id="KW-1185">Reference proteome</keyword>
<evidence type="ECO:0000313" key="2">
    <source>
        <dbReference type="Proteomes" id="UP000663879"/>
    </source>
</evidence>
<dbReference type="Proteomes" id="UP000663879">
    <property type="component" value="Unassembled WGS sequence"/>
</dbReference>
<feature type="non-terminal residue" evidence="1">
    <location>
        <position position="145"/>
    </location>
</feature>
<reference evidence="1" key="1">
    <citation type="submission" date="2021-02" db="EMBL/GenBank/DDBJ databases">
        <authorList>
            <person name="Nowell W R."/>
        </authorList>
    </citation>
    <scope>NUCLEOTIDE SEQUENCE</scope>
    <source>
        <strain evidence="1">Ploen Becks lab</strain>
    </source>
</reference>
<dbReference type="EMBL" id="CAJNOC010010953">
    <property type="protein sequence ID" value="CAF1144549.1"/>
    <property type="molecule type" value="Genomic_DNA"/>
</dbReference>
<name>A0A814S8A2_9BILA</name>
<accession>A0A814S8A2</accession>
<proteinExistence type="predicted"/>